<dbReference type="AlphaFoldDB" id="A0A2N3Y874"/>
<evidence type="ECO:0000313" key="4">
    <source>
        <dbReference type="Proteomes" id="UP000233786"/>
    </source>
</evidence>
<evidence type="ECO:0000256" key="2">
    <source>
        <dbReference type="SAM" id="SignalP"/>
    </source>
</evidence>
<feature type="chain" id="PRO_5014852810" description="Secreted protein" evidence="2">
    <location>
        <begin position="32"/>
        <end position="124"/>
    </location>
</feature>
<dbReference type="EMBL" id="PJNB01000001">
    <property type="protein sequence ID" value="PKW19110.1"/>
    <property type="molecule type" value="Genomic_DNA"/>
</dbReference>
<feature type="signal peptide" evidence="2">
    <location>
        <begin position="1"/>
        <end position="31"/>
    </location>
</feature>
<dbReference type="Proteomes" id="UP000233786">
    <property type="component" value="Unassembled WGS sequence"/>
</dbReference>
<comment type="caution">
    <text evidence="3">The sequence shown here is derived from an EMBL/GenBank/DDBJ whole genome shotgun (WGS) entry which is preliminary data.</text>
</comment>
<evidence type="ECO:0000256" key="1">
    <source>
        <dbReference type="SAM" id="MobiDB-lite"/>
    </source>
</evidence>
<dbReference type="STRING" id="994479.GCA_000194155_05335"/>
<proteinExistence type="predicted"/>
<protein>
    <recommendedName>
        <fullName evidence="5">Secreted protein</fullName>
    </recommendedName>
</protein>
<evidence type="ECO:0008006" key="5">
    <source>
        <dbReference type="Google" id="ProtNLM"/>
    </source>
</evidence>
<name>A0A2N3Y874_SACSN</name>
<dbReference type="RefSeq" id="WP_049887667.1">
    <property type="nucleotide sequence ID" value="NZ_CP061007.1"/>
</dbReference>
<feature type="compositionally biased region" description="Basic and acidic residues" evidence="1">
    <location>
        <begin position="42"/>
        <end position="55"/>
    </location>
</feature>
<dbReference type="OrthoDB" id="3692832at2"/>
<evidence type="ECO:0000313" key="3">
    <source>
        <dbReference type="EMBL" id="PKW19110.1"/>
    </source>
</evidence>
<feature type="region of interest" description="Disordered" evidence="1">
    <location>
        <begin position="30"/>
        <end position="55"/>
    </location>
</feature>
<reference evidence="3" key="1">
    <citation type="submission" date="2017-12" db="EMBL/GenBank/DDBJ databases">
        <title>Sequencing the genomes of 1000 Actinobacteria strains.</title>
        <authorList>
            <person name="Klenk H.-P."/>
        </authorList>
    </citation>
    <scope>NUCLEOTIDE SEQUENCE [LARGE SCALE GENOMIC DNA]</scope>
    <source>
        <strain evidence="3">DSM 44228</strain>
    </source>
</reference>
<keyword evidence="2" id="KW-0732">Signal</keyword>
<keyword evidence="4" id="KW-1185">Reference proteome</keyword>
<sequence>MRGKAWRITRAGLFLLLAVVLALLGPLNAEAGPQFRTGPGETKSETNEHRDGEKLRERVPGIALYRRCSDGQEGRRPLLPRGQQHVVDIGKQVLTGKFPNARSKPHDAFAKVRHSPAVLQVVRH</sequence>
<gene>
    <name evidence="3" type="ORF">A8926_7257</name>
</gene>
<organism evidence="3 4">
    <name type="scientific">Saccharopolyspora spinosa</name>
    <dbReference type="NCBI Taxonomy" id="60894"/>
    <lineage>
        <taxon>Bacteria</taxon>
        <taxon>Bacillati</taxon>
        <taxon>Actinomycetota</taxon>
        <taxon>Actinomycetes</taxon>
        <taxon>Pseudonocardiales</taxon>
        <taxon>Pseudonocardiaceae</taxon>
        <taxon>Saccharopolyspora</taxon>
    </lineage>
</organism>
<accession>A0A2N3Y874</accession>